<evidence type="ECO:0000256" key="8">
    <source>
        <dbReference type="ARBA" id="ARBA00023136"/>
    </source>
</evidence>
<dbReference type="Pfam" id="PF00571">
    <property type="entry name" value="CBS"/>
    <property type="match status" value="2"/>
</dbReference>
<gene>
    <name evidence="14" type="ORF">H2C83_08650</name>
</gene>
<dbReference type="Proteomes" id="UP000538292">
    <property type="component" value="Unassembled WGS sequence"/>
</dbReference>
<keyword evidence="7 9" id="KW-0129">CBS domain</keyword>
<keyword evidence="8 10" id="KW-0472">Membrane</keyword>
<evidence type="ECO:0000256" key="9">
    <source>
        <dbReference type="PROSITE-ProRule" id="PRU00703"/>
    </source>
</evidence>
<evidence type="ECO:0000256" key="4">
    <source>
        <dbReference type="ARBA" id="ARBA00022692"/>
    </source>
</evidence>
<evidence type="ECO:0000256" key="3">
    <source>
        <dbReference type="ARBA" id="ARBA00022475"/>
    </source>
</evidence>
<protein>
    <submittedName>
        <fullName evidence="14">HlyC/CorC family transporter</fullName>
    </submittedName>
</protein>
<dbReference type="PANTHER" id="PTHR43099">
    <property type="entry name" value="UPF0053 PROTEIN YRKA"/>
    <property type="match status" value="1"/>
</dbReference>
<dbReference type="SUPFAM" id="SSF54631">
    <property type="entry name" value="CBS-domain pair"/>
    <property type="match status" value="1"/>
</dbReference>
<keyword evidence="5" id="KW-0677">Repeat</keyword>
<dbReference type="SMART" id="SM01091">
    <property type="entry name" value="CorC_HlyC"/>
    <property type="match status" value="1"/>
</dbReference>
<dbReference type="GO" id="GO:0005886">
    <property type="term" value="C:plasma membrane"/>
    <property type="evidence" value="ECO:0007669"/>
    <property type="project" value="UniProtKB-SubCell"/>
</dbReference>
<comment type="subcellular location">
    <subcellularLocation>
        <location evidence="1">Cell membrane</location>
        <topology evidence="1">Multi-pass membrane protein</topology>
    </subcellularLocation>
</comment>
<evidence type="ECO:0000259" key="13">
    <source>
        <dbReference type="PROSITE" id="PS51846"/>
    </source>
</evidence>
<dbReference type="CDD" id="cd04590">
    <property type="entry name" value="CBS_pair_CorC_HlyC_assoc"/>
    <property type="match status" value="1"/>
</dbReference>
<dbReference type="PANTHER" id="PTHR43099:SF2">
    <property type="entry name" value="UPF0053 PROTEIN YRKA"/>
    <property type="match status" value="1"/>
</dbReference>
<dbReference type="AlphaFoldDB" id="A0A7W1XSL5"/>
<evidence type="ECO:0000256" key="7">
    <source>
        <dbReference type="ARBA" id="ARBA00023122"/>
    </source>
</evidence>
<dbReference type="InterPro" id="IPR046342">
    <property type="entry name" value="CBS_dom_sf"/>
</dbReference>
<dbReference type="Pfam" id="PF01595">
    <property type="entry name" value="CNNM"/>
    <property type="match status" value="1"/>
</dbReference>
<keyword evidence="4 10" id="KW-0812">Transmembrane</keyword>
<keyword evidence="3" id="KW-1003">Cell membrane</keyword>
<evidence type="ECO:0000313" key="14">
    <source>
        <dbReference type="EMBL" id="MBA4602381.1"/>
    </source>
</evidence>
<accession>A0A7W1XSL5</accession>
<name>A0A7W1XSL5_9BACL</name>
<evidence type="ECO:0000259" key="12">
    <source>
        <dbReference type="PROSITE" id="PS51371"/>
    </source>
</evidence>
<feature type="transmembrane region" description="Helical" evidence="11">
    <location>
        <begin position="12"/>
        <end position="34"/>
    </location>
</feature>
<dbReference type="Gene3D" id="3.30.465.10">
    <property type="match status" value="1"/>
</dbReference>
<dbReference type="GO" id="GO:0050660">
    <property type="term" value="F:flavin adenine dinucleotide binding"/>
    <property type="evidence" value="ECO:0007669"/>
    <property type="project" value="InterPro"/>
</dbReference>
<sequence>MIKVFLDSLGVSTIIILLLIIMNGIFSMTELAIVTSRKVRLDQKAKEGSPQAQTALRLAEKPNELLSTIQIGITLIGIVTGAFGGAALSGKVAVLLDRVDVLAPFSQEISMVLVIVLTTYLSLIVGELVPKQIALVNPEKAAMIVARPMYWFSVIGKPVIWILSKSTALVLKMLGVKKPTKPDVTEEEIQQLVEQGVYSGAVEEIEHEMVDQIFYMSDKRLGDILTPRTQLVWIDVESSFEENMRIISDSYHSRFPVGKGSLDEFLGIIHTKKVFRLLLKGEKFSIEDCIEETLLLPEHMKVFQALETVKKSGMHEAVVVDEYGGIEGFVTLHDFMENIFGDLPYREEEEEPQITRRDDSTWLADGLVSVDTFIRYFDLEDEMVMDSGDYHTLGGFLTSYLGDIPEVGDVIKIRDLKLEIVDMDHVRVDKIMITRQEKTSEAG</sequence>
<dbReference type="EMBL" id="JACEOL010000029">
    <property type="protein sequence ID" value="MBA4602381.1"/>
    <property type="molecule type" value="Genomic_DNA"/>
</dbReference>
<evidence type="ECO:0000256" key="6">
    <source>
        <dbReference type="ARBA" id="ARBA00022989"/>
    </source>
</evidence>
<evidence type="ECO:0000256" key="2">
    <source>
        <dbReference type="ARBA" id="ARBA00006337"/>
    </source>
</evidence>
<feature type="domain" description="CBS" evidence="12">
    <location>
        <begin position="225"/>
        <end position="284"/>
    </location>
</feature>
<feature type="domain" description="CNNM transmembrane" evidence="13">
    <location>
        <begin position="5"/>
        <end position="209"/>
    </location>
</feature>
<comment type="caution">
    <text evidence="14">The sequence shown here is derived from an EMBL/GenBank/DDBJ whole genome shotgun (WGS) entry which is preliminary data.</text>
</comment>
<evidence type="ECO:0000256" key="5">
    <source>
        <dbReference type="ARBA" id="ARBA00022737"/>
    </source>
</evidence>
<proteinExistence type="inferred from homology"/>
<reference evidence="14 15" key="1">
    <citation type="submission" date="2020-07" db="EMBL/GenBank/DDBJ databases">
        <title>Thermoactinomyces phylogeny.</title>
        <authorList>
            <person name="Dunlap C."/>
        </authorList>
    </citation>
    <scope>NUCLEOTIDE SEQUENCE [LARGE SCALE GENOMIC DNA]</scope>
    <source>
        <strain evidence="14 15">AMNI-1</strain>
    </source>
</reference>
<evidence type="ECO:0000256" key="10">
    <source>
        <dbReference type="PROSITE-ProRule" id="PRU01193"/>
    </source>
</evidence>
<dbReference type="Gene3D" id="3.10.580.10">
    <property type="entry name" value="CBS-domain"/>
    <property type="match status" value="1"/>
</dbReference>
<evidence type="ECO:0000313" key="15">
    <source>
        <dbReference type="Proteomes" id="UP000538292"/>
    </source>
</evidence>
<dbReference type="InterPro" id="IPR005170">
    <property type="entry name" value="Transptr-assoc_dom"/>
</dbReference>
<dbReference type="PROSITE" id="PS51846">
    <property type="entry name" value="CNNM"/>
    <property type="match status" value="1"/>
</dbReference>
<feature type="transmembrane region" description="Helical" evidence="11">
    <location>
        <begin position="150"/>
        <end position="171"/>
    </location>
</feature>
<keyword evidence="15" id="KW-1185">Reference proteome</keyword>
<dbReference type="SUPFAM" id="SSF56176">
    <property type="entry name" value="FAD-binding/transporter-associated domain-like"/>
    <property type="match status" value="1"/>
</dbReference>
<dbReference type="Pfam" id="PF03471">
    <property type="entry name" value="CorC_HlyC"/>
    <property type="match status" value="1"/>
</dbReference>
<keyword evidence="6 10" id="KW-1133">Transmembrane helix</keyword>
<evidence type="ECO:0000256" key="11">
    <source>
        <dbReference type="SAM" id="Phobius"/>
    </source>
</evidence>
<organism evidence="14 15">
    <name type="scientific">Thermoactinomyces mirandus</name>
    <dbReference type="NCBI Taxonomy" id="2756294"/>
    <lineage>
        <taxon>Bacteria</taxon>
        <taxon>Bacillati</taxon>
        <taxon>Bacillota</taxon>
        <taxon>Bacilli</taxon>
        <taxon>Bacillales</taxon>
        <taxon>Thermoactinomycetaceae</taxon>
        <taxon>Thermoactinomyces</taxon>
    </lineage>
</organism>
<dbReference type="InterPro" id="IPR036318">
    <property type="entry name" value="FAD-bd_PCMH-like_sf"/>
</dbReference>
<dbReference type="InterPro" id="IPR000644">
    <property type="entry name" value="CBS_dom"/>
</dbReference>
<comment type="similarity">
    <text evidence="2">Belongs to the UPF0053 family.</text>
</comment>
<feature type="transmembrane region" description="Helical" evidence="11">
    <location>
        <begin position="65"/>
        <end position="89"/>
    </location>
</feature>
<feature type="transmembrane region" description="Helical" evidence="11">
    <location>
        <begin position="109"/>
        <end position="129"/>
    </location>
</feature>
<dbReference type="InterPro" id="IPR016169">
    <property type="entry name" value="FAD-bd_PCMH_sub2"/>
</dbReference>
<feature type="domain" description="CBS" evidence="12">
    <location>
        <begin position="289"/>
        <end position="348"/>
    </location>
</feature>
<dbReference type="InterPro" id="IPR051676">
    <property type="entry name" value="UPF0053_domain"/>
</dbReference>
<dbReference type="InterPro" id="IPR002550">
    <property type="entry name" value="CNNM"/>
</dbReference>
<evidence type="ECO:0000256" key="1">
    <source>
        <dbReference type="ARBA" id="ARBA00004651"/>
    </source>
</evidence>
<dbReference type="InterPro" id="IPR044751">
    <property type="entry name" value="Ion_transp-like_CBS"/>
</dbReference>
<dbReference type="PROSITE" id="PS51371">
    <property type="entry name" value="CBS"/>
    <property type="match status" value="2"/>
</dbReference>